<dbReference type="UniPathway" id="UPA00057">
    <property type="reaction ID" value="UER00098"/>
</dbReference>
<gene>
    <name evidence="14" type="ORF">SHM7688_00775</name>
</gene>
<dbReference type="Pfam" id="PF00288">
    <property type="entry name" value="GHMP_kinases_N"/>
    <property type="match status" value="1"/>
</dbReference>
<dbReference type="InterPro" id="IPR006205">
    <property type="entry name" value="Mev_gal_kin"/>
</dbReference>
<evidence type="ECO:0000259" key="13">
    <source>
        <dbReference type="Pfam" id="PF00288"/>
    </source>
</evidence>
<dbReference type="OrthoDB" id="9764892at2"/>
<dbReference type="PROSITE" id="PS00627">
    <property type="entry name" value="GHMP_KINASES_ATP"/>
    <property type="match status" value="1"/>
</dbReference>
<comment type="pathway">
    <text evidence="12">Isoprenoid biosynthesis; isopentenyl diphosphate biosynthesis via mevalonate pathway; isopentenyl diphosphate from (R)-mevalonate: step 1/3.</text>
</comment>
<evidence type="ECO:0000256" key="5">
    <source>
        <dbReference type="ARBA" id="ARBA00022516"/>
    </source>
</evidence>
<evidence type="ECO:0000313" key="15">
    <source>
        <dbReference type="Proteomes" id="UP000054823"/>
    </source>
</evidence>
<sequence>MTTSASTSTRGPEASDMSLAHSPGKLILSGEHSVLYGAPALAMALAQYTEVKFVPQGPGEGLRTAFENLSSGVDYPLKLLHKFKNSLDKRFDQFKRGELLVHEILTHPDDLAVYTLASLLKDSEGSTGTSMMGFGAVGHLPHPGQLSSCSDLPIGAGLGSSAAVVAAVTILFETLLDRHKTLQERYERVRFCERLKHGKAGPIDAAAVVYGGLVHVTEGELSVPSVHNAHGLTEGNGWYWVLHGRPESSTGECVAQVRAQHGQDAQLWHAFSTCTNGLSRALSDGSDVIPLLRENQSLLEHIGVVPEPAQVFVQSVCALGGAAKICGAGSVKGAGGGAILVRLTDHEAMRRLMETHPDKTWSKLRMAQKGASTGPAPQHHAAAER</sequence>
<dbReference type="GO" id="GO:0004496">
    <property type="term" value="F:mevalonate kinase activity"/>
    <property type="evidence" value="ECO:0007669"/>
    <property type="project" value="UniProtKB-EC"/>
</dbReference>
<evidence type="ECO:0000313" key="14">
    <source>
        <dbReference type="EMBL" id="CUH51340.1"/>
    </source>
</evidence>
<dbReference type="GO" id="GO:0005829">
    <property type="term" value="C:cytosol"/>
    <property type="evidence" value="ECO:0007669"/>
    <property type="project" value="TreeGrafter"/>
</dbReference>
<dbReference type="InterPro" id="IPR036554">
    <property type="entry name" value="GHMP_kinase_C_sf"/>
</dbReference>
<dbReference type="GO" id="GO:0005524">
    <property type="term" value="F:ATP binding"/>
    <property type="evidence" value="ECO:0007669"/>
    <property type="project" value="UniProtKB-KW"/>
</dbReference>
<dbReference type="SUPFAM" id="SSF55060">
    <property type="entry name" value="GHMP Kinase, C-terminal domain"/>
    <property type="match status" value="1"/>
</dbReference>
<evidence type="ECO:0000256" key="3">
    <source>
        <dbReference type="ARBA" id="ARBA00012103"/>
    </source>
</evidence>
<dbReference type="InterPro" id="IPR014721">
    <property type="entry name" value="Ribsml_uS5_D2-typ_fold_subgr"/>
</dbReference>
<organism evidence="14 15">
    <name type="scientific">Shimia marina</name>
    <dbReference type="NCBI Taxonomy" id="321267"/>
    <lineage>
        <taxon>Bacteria</taxon>
        <taxon>Pseudomonadati</taxon>
        <taxon>Pseudomonadota</taxon>
        <taxon>Alphaproteobacteria</taxon>
        <taxon>Rhodobacterales</taxon>
        <taxon>Roseobacteraceae</taxon>
    </lineage>
</organism>
<dbReference type="Gene3D" id="3.30.70.890">
    <property type="entry name" value="GHMP kinase, C-terminal domain"/>
    <property type="match status" value="1"/>
</dbReference>
<dbReference type="SUPFAM" id="SSF54211">
    <property type="entry name" value="Ribosomal protein S5 domain 2-like"/>
    <property type="match status" value="1"/>
</dbReference>
<dbReference type="Proteomes" id="UP000054823">
    <property type="component" value="Unassembled WGS sequence"/>
</dbReference>
<evidence type="ECO:0000256" key="6">
    <source>
        <dbReference type="ARBA" id="ARBA00022679"/>
    </source>
</evidence>
<dbReference type="Gene3D" id="3.30.230.10">
    <property type="match status" value="1"/>
</dbReference>
<keyword evidence="15" id="KW-1185">Reference proteome</keyword>
<keyword evidence="7" id="KW-0547">Nucleotide-binding</keyword>
<dbReference type="EMBL" id="CYPW01000006">
    <property type="protein sequence ID" value="CUH51340.1"/>
    <property type="molecule type" value="Genomic_DNA"/>
</dbReference>
<keyword evidence="11" id="KW-0443">Lipid metabolism</keyword>
<dbReference type="AlphaFoldDB" id="A0A0N7LRN8"/>
<evidence type="ECO:0000256" key="12">
    <source>
        <dbReference type="ARBA" id="ARBA00029438"/>
    </source>
</evidence>
<evidence type="ECO:0000256" key="7">
    <source>
        <dbReference type="ARBA" id="ARBA00022741"/>
    </source>
</evidence>
<dbReference type="InterPro" id="IPR006204">
    <property type="entry name" value="GHMP_kinase_N_dom"/>
</dbReference>
<dbReference type="InterPro" id="IPR020568">
    <property type="entry name" value="Ribosomal_Su5_D2-typ_SF"/>
</dbReference>
<proteinExistence type="inferred from homology"/>
<keyword evidence="4" id="KW-0963">Cytoplasm</keyword>
<dbReference type="EC" id="2.7.1.36" evidence="3"/>
<dbReference type="PRINTS" id="PR00959">
    <property type="entry name" value="MEVGALKINASE"/>
</dbReference>
<dbReference type="GO" id="GO:0019287">
    <property type="term" value="P:isopentenyl diphosphate biosynthetic process, mevalonate pathway"/>
    <property type="evidence" value="ECO:0007669"/>
    <property type="project" value="UniProtKB-UniPathway"/>
</dbReference>
<protein>
    <recommendedName>
        <fullName evidence="3">mevalonate kinase</fullName>
        <ecNumber evidence="3">2.7.1.36</ecNumber>
    </recommendedName>
</protein>
<evidence type="ECO:0000256" key="11">
    <source>
        <dbReference type="ARBA" id="ARBA00023098"/>
    </source>
</evidence>
<reference evidence="14 15" key="1">
    <citation type="submission" date="2015-09" db="EMBL/GenBank/DDBJ databases">
        <authorList>
            <consortium name="Swine Surveillance"/>
        </authorList>
    </citation>
    <scope>NUCLEOTIDE SEQUENCE [LARGE SCALE GENOMIC DNA]</scope>
    <source>
        <strain evidence="14 15">CECT 7688</strain>
    </source>
</reference>
<comment type="similarity">
    <text evidence="2">Belongs to the GHMP kinase family. Mevalonate kinase subfamily.</text>
</comment>
<keyword evidence="5" id="KW-0444">Lipid biosynthesis</keyword>
<dbReference type="STRING" id="321267.SHM7688_00775"/>
<comment type="subcellular location">
    <subcellularLocation>
        <location evidence="1">Cytoplasm</location>
    </subcellularLocation>
</comment>
<name>A0A0N7LRN8_9RHOB</name>
<dbReference type="InterPro" id="IPR006203">
    <property type="entry name" value="GHMP_knse_ATP-bd_CS"/>
</dbReference>
<feature type="domain" description="GHMP kinase N-terminal" evidence="13">
    <location>
        <begin position="148"/>
        <end position="212"/>
    </location>
</feature>
<evidence type="ECO:0000256" key="8">
    <source>
        <dbReference type="ARBA" id="ARBA00022777"/>
    </source>
</evidence>
<evidence type="ECO:0000256" key="10">
    <source>
        <dbReference type="ARBA" id="ARBA00022842"/>
    </source>
</evidence>
<dbReference type="PANTHER" id="PTHR43290">
    <property type="entry name" value="MEVALONATE KINASE"/>
    <property type="match status" value="1"/>
</dbReference>
<keyword evidence="8 14" id="KW-0418">Kinase</keyword>
<evidence type="ECO:0000256" key="1">
    <source>
        <dbReference type="ARBA" id="ARBA00004496"/>
    </source>
</evidence>
<accession>A0A0N7LRN8</accession>
<evidence type="ECO:0000256" key="9">
    <source>
        <dbReference type="ARBA" id="ARBA00022840"/>
    </source>
</evidence>
<dbReference type="PANTHER" id="PTHR43290:SF2">
    <property type="entry name" value="MEVALONATE KINASE"/>
    <property type="match status" value="1"/>
</dbReference>
<keyword evidence="6" id="KW-0808">Transferase</keyword>
<evidence type="ECO:0000256" key="2">
    <source>
        <dbReference type="ARBA" id="ARBA00006495"/>
    </source>
</evidence>
<evidence type="ECO:0000256" key="4">
    <source>
        <dbReference type="ARBA" id="ARBA00022490"/>
    </source>
</evidence>
<dbReference type="RefSeq" id="WP_144432477.1">
    <property type="nucleotide sequence ID" value="NZ_FOMU01000001.1"/>
</dbReference>
<keyword evidence="9" id="KW-0067">ATP-binding</keyword>
<keyword evidence="10" id="KW-0460">Magnesium</keyword>